<keyword evidence="2" id="KW-1185">Reference proteome</keyword>
<proteinExistence type="predicted"/>
<sequence length="544" mass="61360">MTATATQVSQRAAISEKEWTKIFPKNVTENYTGSITFIKQLTLVSVSMITYLKNAFPEESYSTESFGGIPLKLLNSRCSDDLAQFVSTALQQAWEAFDKKYAENLIEYHIFEYTYSANDVSLNINSKSRSSEQRSLQISLESVKNRTIMLIRMVYVYMTQNGLEELPLNYDVSLRLYYNDDAPEGYQPPGFCSNKAPDHLEPTLPEALRLGWVETPFHKLAVGSYVRGMFPSSEEAVASENAPAMTQNDNLECRSKTSVADPSEGSVEIQLRCQCNRFDVPTDLATLITCQYCLTQQHAVCFGFLSHAPKDHCCAACYDEDPRRKCSDPKLVALDQKRRECLSICRRTLELCSQLSAISGQMLMEKFGLSATSGRKMIKLLHAHYVVPLTADDDLSAPRKINPIRLKLAFRRFFHAEDMEEDTVVDRLVAETETTETSDPIGEVLSPLEKITLRNSSNLGQIIENSVESTNHTRSDDKTLQQYREAVLTNQDITEELPLSGSHNPVKDIENIGRKKSKRKNDDDDEWTPKLRSGAKTKKARTST</sequence>
<accession>A0ACC0KVN8</accession>
<organism evidence="1 2">
    <name type="scientific">Choristoneura fumiferana</name>
    <name type="common">Spruce budworm moth</name>
    <name type="synonym">Archips fumiferana</name>
    <dbReference type="NCBI Taxonomy" id="7141"/>
    <lineage>
        <taxon>Eukaryota</taxon>
        <taxon>Metazoa</taxon>
        <taxon>Ecdysozoa</taxon>
        <taxon>Arthropoda</taxon>
        <taxon>Hexapoda</taxon>
        <taxon>Insecta</taxon>
        <taxon>Pterygota</taxon>
        <taxon>Neoptera</taxon>
        <taxon>Endopterygota</taxon>
        <taxon>Lepidoptera</taxon>
        <taxon>Glossata</taxon>
        <taxon>Ditrysia</taxon>
        <taxon>Tortricoidea</taxon>
        <taxon>Tortricidae</taxon>
        <taxon>Tortricinae</taxon>
        <taxon>Choristoneura</taxon>
    </lineage>
</organism>
<comment type="caution">
    <text evidence="1">The sequence shown here is derived from an EMBL/GenBank/DDBJ whole genome shotgun (WGS) entry which is preliminary data.</text>
</comment>
<name>A0ACC0KVN8_CHOFU</name>
<dbReference type="EMBL" id="CM046102">
    <property type="protein sequence ID" value="KAI8440599.1"/>
    <property type="molecule type" value="Genomic_DNA"/>
</dbReference>
<dbReference type="Proteomes" id="UP001064048">
    <property type="component" value="Chromosome 2"/>
</dbReference>
<gene>
    <name evidence="1" type="ORF">MSG28_001820</name>
</gene>
<protein>
    <submittedName>
        <fullName evidence="1">Uncharacterized protein</fullName>
    </submittedName>
</protein>
<reference evidence="1 2" key="1">
    <citation type="journal article" date="2022" name="Genome Biol. Evol.">
        <title>The Spruce Budworm Genome: Reconstructing the Evolutionary History of Antifreeze Proteins.</title>
        <authorList>
            <person name="Beliveau C."/>
            <person name="Gagne P."/>
            <person name="Picq S."/>
            <person name="Vernygora O."/>
            <person name="Keeling C.I."/>
            <person name="Pinkney K."/>
            <person name="Doucet D."/>
            <person name="Wen F."/>
            <person name="Johnston J.S."/>
            <person name="Maaroufi H."/>
            <person name="Boyle B."/>
            <person name="Laroche J."/>
            <person name="Dewar K."/>
            <person name="Juretic N."/>
            <person name="Blackburn G."/>
            <person name="Nisole A."/>
            <person name="Brunet B."/>
            <person name="Brandao M."/>
            <person name="Lumley L."/>
            <person name="Duan J."/>
            <person name="Quan G."/>
            <person name="Lucarotti C.J."/>
            <person name="Roe A.D."/>
            <person name="Sperling F.A.H."/>
            <person name="Levesque R.C."/>
            <person name="Cusson M."/>
        </authorList>
    </citation>
    <scope>NUCLEOTIDE SEQUENCE [LARGE SCALE GENOMIC DNA]</scope>
    <source>
        <strain evidence="1">Glfc:IPQL:Cfum</strain>
    </source>
</reference>
<evidence type="ECO:0000313" key="1">
    <source>
        <dbReference type="EMBL" id="KAI8440599.1"/>
    </source>
</evidence>
<evidence type="ECO:0000313" key="2">
    <source>
        <dbReference type="Proteomes" id="UP001064048"/>
    </source>
</evidence>